<organism evidence="1 2">
    <name type="scientific">Ornithinimicrobium pratense</name>
    <dbReference type="NCBI Taxonomy" id="2593973"/>
    <lineage>
        <taxon>Bacteria</taxon>
        <taxon>Bacillati</taxon>
        <taxon>Actinomycetota</taxon>
        <taxon>Actinomycetes</taxon>
        <taxon>Micrococcales</taxon>
        <taxon>Ornithinimicrobiaceae</taxon>
        <taxon>Ornithinimicrobium</taxon>
    </lineage>
</organism>
<dbReference type="OrthoDB" id="4865606at2"/>
<dbReference type="AlphaFoldDB" id="A0A5J6V5W5"/>
<keyword evidence="2" id="KW-1185">Reference proteome</keyword>
<proteinExistence type="predicted"/>
<evidence type="ECO:0000313" key="2">
    <source>
        <dbReference type="Proteomes" id="UP000326546"/>
    </source>
</evidence>
<name>A0A5J6V5W5_9MICO</name>
<dbReference type="EMBL" id="CP044427">
    <property type="protein sequence ID" value="QFG68704.1"/>
    <property type="molecule type" value="Genomic_DNA"/>
</dbReference>
<protein>
    <submittedName>
        <fullName evidence="1">Uncharacterized protein</fullName>
    </submittedName>
</protein>
<dbReference type="KEGG" id="serw:FY030_08235"/>
<dbReference type="RefSeq" id="WP_158061090.1">
    <property type="nucleotide sequence ID" value="NZ_CP044427.1"/>
</dbReference>
<reference evidence="1 2" key="1">
    <citation type="submission" date="2019-09" db="EMBL/GenBank/DDBJ databases">
        <title>Serinicoccus pratensis sp. nov., isolated from meadow soil.</title>
        <authorList>
            <person name="Zhang W."/>
        </authorList>
    </citation>
    <scope>NUCLEOTIDE SEQUENCE [LARGE SCALE GENOMIC DNA]</scope>
    <source>
        <strain evidence="1 2">W204</strain>
    </source>
</reference>
<evidence type="ECO:0000313" key="1">
    <source>
        <dbReference type="EMBL" id="QFG68704.1"/>
    </source>
</evidence>
<gene>
    <name evidence="1" type="ORF">FY030_08235</name>
</gene>
<accession>A0A5J6V5W5</accession>
<dbReference type="Proteomes" id="UP000326546">
    <property type="component" value="Chromosome"/>
</dbReference>
<sequence length="280" mass="30453">MTVRPALPSDIAPLTIPWLTPDEDLESGVSLVEEVGGRLVAAGVRHFTRTKAAQDAAELYCEEGHGAPLLRELATAAKRPIMLRIIPGTPAESAAAAAGARVIQSVPAAYFPTTHAQVQDWARRQLDLAEKEETKVAPGSHFSMDVLLDLWMAPYLRMHASWAPTQDVHATRESFGARFAQDLDLERTRIATVDGGPVAAVFTVGPFDGTFMPILIEIKPEHPGRERAARAAIASMLTATAPTPVEFDGHADEPVYMRILKEIPQRTRGKLTPMNLVEIN</sequence>